<protein>
    <recommendedName>
        <fullName evidence="5">Transport permease protein</fullName>
    </recommendedName>
</protein>
<dbReference type="InterPro" id="IPR051784">
    <property type="entry name" value="Nod_factor_ABC_transporter"/>
</dbReference>
<evidence type="ECO:0000256" key="1">
    <source>
        <dbReference type="ARBA" id="ARBA00004141"/>
    </source>
</evidence>
<feature type="domain" description="ABC transmembrane type-2" evidence="6">
    <location>
        <begin position="28"/>
        <end position="259"/>
    </location>
</feature>
<keyword evidence="2 5" id="KW-0812">Transmembrane</keyword>
<evidence type="ECO:0000313" key="7">
    <source>
        <dbReference type="EMBL" id="BDG08469.1"/>
    </source>
</evidence>
<proteinExistence type="inferred from homology"/>
<dbReference type="PANTHER" id="PTHR43229:SF2">
    <property type="entry name" value="NODULATION PROTEIN J"/>
    <property type="match status" value="1"/>
</dbReference>
<dbReference type="Proteomes" id="UP001162734">
    <property type="component" value="Chromosome"/>
</dbReference>
<evidence type="ECO:0000256" key="4">
    <source>
        <dbReference type="ARBA" id="ARBA00023136"/>
    </source>
</evidence>
<feature type="transmembrane region" description="Helical" evidence="5">
    <location>
        <begin position="30"/>
        <end position="52"/>
    </location>
</feature>
<keyword evidence="5" id="KW-1003">Cell membrane</keyword>
<comment type="similarity">
    <text evidence="5">Belongs to the ABC-2 integral membrane protein family.</text>
</comment>
<feature type="transmembrane region" description="Helical" evidence="5">
    <location>
        <begin position="234"/>
        <end position="256"/>
    </location>
</feature>
<dbReference type="InterPro" id="IPR047817">
    <property type="entry name" value="ABC2_TM_bact-type"/>
</dbReference>
<feature type="transmembrane region" description="Helical" evidence="5">
    <location>
        <begin position="142"/>
        <end position="166"/>
    </location>
</feature>
<keyword evidence="8" id="KW-1185">Reference proteome</keyword>
<dbReference type="InterPro" id="IPR000412">
    <property type="entry name" value="ABC_2_transport"/>
</dbReference>
<evidence type="ECO:0000256" key="2">
    <source>
        <dbReference type="ARBA" id="ARBA00022692"/>
    </source>
</evidence>
<dbReference type="PROSITE" id="PS51012">
    <property type="entry name" value="ABC_TM2"/>
    <property type="match status" value="1"/>
</dbReference>
<dbReference type="EMBL" id="AP025592">
    <property type="protein sequence ID" value="BDG08469.1"/>
    <property type="molecule type" value="Genomic_DNA"/>
</dbReference>
<evidence type="ECO:0000259" key="6">
    <source>
        <dbReference type="PROSITE" id="PS51012"/>
    </source>
</evidence>
<gene>
    <name evidence="7" type="ORF">AMPC_15820</name>
</gene>
<accession>A0ABN6N5N5</accession>
<organism evidence="7 8">
    <name type="scientific">Anaeromyxobacter paludicola</name>
    <dbReference type="NCBI Taxonomy" id="2918171"/>
    <lineage>
        <taxon>Bacteria</taxon>
        <taxon>Pseudomonadati</taxon>
        <taxon>Myxococcota</taxon>
        <taxon>Myxococcia</taxon>
        <taxon>Myxococcales</taxon>
        <taxon>Cystobacterineae</taxon>
        <taxon>Anaeromyxobacteraceae</taxon>
        <taxon>Anaeromyxobacter</taxon>
    </lineage>
</organism>
<sequence>MTSGLRYDLATVDVLWRRDLARFFRQPSRLAGALGQPVLFWLIIGSGMASTFRMPGSDQGYLQFFYPGVVLMVVLFAAIFTTVSVIEDRHAGFLQAVLAGPGSRGALVAGKSLGSASVALSQAALFLLLLPSAGFSALSVRWPLLLAALSLAAVGLAALGFAVAWAVDNVQGYHAIQMTLLVPLWVVSGAMFPASPEHPVFAAVMRANPVAYAVSATRRALGGPDAPGALPGGAAVDLGVLALFAAAALGLAALAARRKGGAR</sequence>
<feature type="transmembrane region" description="Helical" evidence="5">
    <location>
        <begin position="107"/>
        <end position="130"/>
    </location>
</feature>
<reference evidence="8" key="1">
    <citation type="journal article" date="2022" name="Int. J. Syst. Evol. Microbiol.">
        <title>Anaeromyxobacter oryzae sp. nov., Anaeromyxobacter diazotrophicus sp. nov. and Anaeromyxobacter paludicola sp. nov., isolated from paddy soils.</title>
        <authorList>
            <person name="Itoh H."/>
            <person name="Xu Z."/>
            <person name="Mise K."/>
            <person name="Masuda Y."/>
            <person name="Ushijima N."/>
            <person name="Hayakawa C."/>
            <person name="Shiratori Y."/>
            <person name="Senoo K."/>
        </authorList>
    </citation>
    <scope>NUCLEOTIDE SEQUENCE [LARGE SCALE GENOMIC DNA]</scope>
    <source>
        <strain evidence="8">Red630</strain>
    </source>
</reference>
<keyword evidence="4 5" id="KW-0472">Membrane</keyword>
<keyword evidence="3 5" id="KW-1133">Transmembrane helix</keyword>
<dbReference type="PIRSF" id="PIRSF006648">
    <property type="entry name" value="DrrB"/>
    <property type="match status" value="1"/>
</dbReference>
<evidence type="ECO:0000256" key="5">
    <source>
        <dbReference type="RuleBase" id="RU361157"/>
    </source>
</evidence>
<dbReference type="InterPro" id="IPR013525">
    <property type="entry name" value="ABC2_TM"/>
</dbReference>
<dbReference type="PANTHER" id="PTHR43229">
    <property type="entry name" value="NODULATION PROTEIN J"/>
    <property type="match status" value="1"/>
</dbReference>
<evidence type="ECO:0000256" key="3">
    <source>
        <dbReference type="ARBA" id="ARBA00022989"/>
    </source>
</evidence>
<dbReference type="Pfam" id="PF01061">
    <property type="entry name" value="ABC2_membrane"/>
    <property type="match status" value="1"/>
</dbReference>
<keyword evidence="5" id="KW-0813">Transport</keyword>
<feature type="transmembrane region" description="Helical" evidence="5">
    <location>
        <begin position="178"/>
        <end position="195"/>
    </location>
</feature>
<dbReference type="RefSeq" id="WP_248345645.1">
    <property type="nucleotide sequence ID" value="NZ_AP025592.1"/>
</dbReference>
<feature type="transmembrane region" description="Helical" evidence="5">
    <location>
        <begin position="64"/>
        <end position="86"/>
    </location>
</feature>
<name>A0ABN6N5N5_9BACT</name>
<evidence type="ECO:0000313" key="8">
    <source>
        <dbReference type="Proteomes" id="UP001162734"/>
    </source>
</evidence>
<comment type="subcellular location">
    <subcellularLocation>
        <location evidence="5">Cell membrane</location>
        <topology evidence="5">Multi-pass membrane protein</topology>
    </subcellularLocation>
    <subcellularLocation>
        <location evidence="1">Membrane</location>
        <topology evidence="1">Multi-pass membrane protein</topology>
    </subcellularLocation>
</comment>
<dbReference type="PRINTS" id="PR00164">
    <property type="entry name" value="ABC2TRNSPORT"/>
</dbReference>